<name>A0A5B7H3T9_PORTR</name>
<dbReference type="OrthoDB" id="2348824at2759"/>
<protein>
    <recommendedName>
        <fullName evidence="3">Reverse transcriptase domain-containing protein</fullName>
    </recommendedName>
</protein>
<proteinExistence type="predicted"/>
<evidence type="ECO:0008006" key="3">
    <source>
        <dbReference type="Google" id="ProtNLM"/>
    </source>
</evidence>
<dbReference type="EMBL" id="VSRR010025979">
    <property type="protein sequence ID" value="MPC67251.1"/>
    <property type="molecule type" value="Genomic_DNA"/>
</dbReference>
<gene>
    <name evidence="1" type="ORF">E2C01_061424</name>
</gene>
<evidence type="ECO:0000313" key="2">
    <source>
        <dbReference type="Proteomes" id="UP000324222"/>
    </source>
</evidence>
<keyword evidence="2" id="KW-1185">Reference proteome</keyword>
<dbReference type="Proteomes" id="UP000324222">
    <property type="component" value="Unassembled WGS sequence"/>
</dbReference>
<organism evidence="1 2">
    <name type="scientific">Portunus trituberculatus</name>
    <name type="common">Swimming crab</name>
    <name type="synonym">Neptunus trituberculatus</name>
    <dbReference type="NCBI Taxonomy" id="210409"/>
    <lineage>
        <taxon>Eukaryota</taxon>
        <taxon>Metazoa</taxon>
        <taxon>Ecdysozoa</taxon>
        <taxon>Arthropoda</taxon>
        <taxon>Crustacea</taxon>
        <taxon>Multicrustacea</taxon>
        <taxon>Malacostraca</taxon>
        <taxon>Eumalacostraca</taxon>
        <taxon>Eucarida</taxon>
        <taxon>Decapoda</taxon>
        <taxon>Pleocyemata</taxon>
        <taxon>Brachyura</taxon>
        <taxon>Eubrachyura</taxon>
        <taxon>Portunoidea</taxon>
        <taxon>Portunidae</taxon>
        <taxon>Portuninae</taxon>
        <taxon>Portunus</taxon>
    </lineage>
</organism>
<accession>A0A5B7H3T9</accession>
<evidence type="ECO:0000313" key="1">
    <source>
        <dbReference type="EMBL" id="MPC67251.1"/>
    </source>
</evidence>
<reference evidence="1 2" key="1">
    <citation type="submission" date="2019-05" db="EMBL/GenBank/DDBJ databases">
        <title>Another draft genome of Portunus trituberculatus and its Hox gene families provides insights of decapod evolution.</title>
        <authorList>
            <person name="Jeong J.-H."/>
            <person name="Song I."/>
            <person name="Kim S."/>
            <person name="Choi T."/>
            <person name="Kim D."/>
            <person name="Ryu S."/>
            <person name="Kim W."/>
        </authorList>
    </citation>
    <scope>NUCLEOTIDE SEQUENCE [LARGE SCALE GENOMIC DNA]</scope>
    <source>
        <tissue evidence="1">Muscle</tissue>
    </source>
</reference>
<sequence length="106" mass="12165">MYAMQFFDSLGLTINVDKYCLVPSYEIEFLGVFLNYRDMIATLPCCRKEQIKVQGWSLLRSEVTLTDLASFIGLAVASDPAVDLAPIRYKYLEIEKNRELHRSHGN</sequence>
<comment type="caution">
    <text evidence="1">The sequence shown here is derived from an EMBL/GenBank/DDBJ whole genome shotgun (WGS) entry which is preliminary data.</text>
</comment>
<dbReference type="AlphaFoldDB" id="A0A5B7H3T9"/>